<dbReference type="GO" id="GO:0016071">
    <property type="term" value="P:mRNA metabolic process"/>
    <property type="evidence" value="ECO:0007669"/>
    <property type="project" value="UniProtKB-ARBA"/>
</dbReference>
<proteinExistence type="predicted"/>
<gene>
    <name evidence="1" type="ORF">HS088_TW04G01524</name>
</gene>
<accession>A0A7J7DT62</accession>
<sequence>MATVILRSQDRLRGRFRREALTGIPPCKARRNPNPNYVPSLRRRRTPGGFQSYQPQERDLRGGFQSRSMVLKSPGKDLVMGQVKILKRGEVLSSLEAKAYKDSDLVLSSTNRIGPDPETVRKQITVSEFKVVDGMFAGSAFVASPPPSCLPVPGFLGIKGEENVVATSSLRSFLGLDLV</sequence>
<dbReference type="InParanoid" id="A0A7J7DT62"/>
<evidence type="ECO:0000313" key="2">
    <source>
        <dbReference type="Proteomes" id="UP000593562"/>
    </source>
</evidence>
<dbReference type="Pfam" id="PF15365">
    <property type="entry name" value="PNRC"/>
    <property type="match status" value="1"/>
</dbReference>
<keyword evidence="2" id="KW-1185">Reference proteome</keyword>
<dbReference type="InterPro" id="IPR028322">
    <property type="entry name" value="PNRC-like_rgn"/>
</dbReference>
<dbReference type="OrthoDB" id="1935097at2759"/>
<dbReference type="EMBL" id="JAAARO010000004">
    <property type="protein sequence ID" value="KAF5749555.1"/>
    <property type="molecule type" value="Genomic_DNA"/>
</dbReference>
<reference evidence="1 2" key="1">
    <citation type="journal article" date="2020" name="Nat. Commun.">
        <title>Genome of Tripterygium wilfordii and identification of cytochrome P450 involved in triptolide biosynthesis.</title>
        <authorList>
            <person name="Tu L."/>
            <person name="Su P."/>
            <person name="Zhang Z."/>
            <person name="Gao L."/>
            <person name="Wang J."/>
            <person name="Hu T."/>
            <person name="Zhou J."/>
            <person name="Zhang Y."/>
            <person name="Zhao Y."/>
            <person name="Liu Y."/>
            <person name="Song Y."/>
            <person name="Tong Y."/>
            <person name="Lu Y."/>
            <person name="Yang J."/>
            <person name="Xu C."/>
            <person name="Jia M."/>
            <person name="Peters R.J."/>
            <person name="Huang L."/>
            <person name="Gao W."/>
        </authorList>
    </citation>
    <scope>NUCLEOTIDE SEQUENCE [LARGE SCALE GENOMIC DNA]</scope>
    <source>
        <strain evidence="2">cv. XIE 37</strain>
        <tissue evidence="1">Leaf</tissue>
    </source>
</reference>
<dbReference type="PANTHER" id="PTHR33670">
    <property type="entry name" value="SPLICING FACTOR, PROLINE- AND GLUTAMINE-RICH-LIKE"/>
    <property type="match status" value="1"/>
</dbReference>
<evidence type="ECO:0000313" key="1">
    <source>
        <dbReference type="EMBL" id="KAF5749555.1"/>
    </source>
</evidence>
<organism evidence="1 2">
    <name type="scientific">Tripterygium wilfordii</name>
    <name type="common">Thunder God vine</name>
    <dbReference type="NCBI Taxonomy" id="458696"/>
    <lineage>
        <taxon>Eukaryota</taxon>
        <taxon>Viridiplantae</taxon>
        <taxon>Streptophyta</taxon>
        <taxon>Embryophyta</taxon>
        <taxon>Tracheophyta</taxon>
        <taxon>Spermatophyta</taxon>
        <taxon>Magnoliopsida</taxon>
        <taxon>eudicotyledons</taxon>
        <taxon>Gunneridae</taxon>
        <taxon>Pentapetalae</taxon>
        <taxon>rosids</taxon>
        <taxon>fabids</taxon>
        <taxon>Celastrales</taxon>
        <taxon>Celastraceae</taxon>
        <taxon>Tripterygium</taxon>
    </lineage>
</organism>
<protein>
    <submittedName>
        <fullName evidence="1">Uncharacterized protein</fullName>
    </submittedName>
</protein>
<comment type="caution">
    <text evidence="1">The sequence shown here is derived from an EMBL/GenBank/DDBJ whole genome shotgun (WGS) entry which is preliminary data.</text>
</comment>
<dbReference type="AlphaFoldDB" id="A0A7J7DT62"/>
<dbReference type="PANTHER" id="PTHR33670:SF15">
    <property type="entry name" value="OS02G0797600 PROTEIN"/>
    <property type="match status" value="1"/>
</dbReference>
<dbReference type="Proteomes" id="UP000593562">
    <property type="component" value="Unassembled WGS sequence"/>
</dbReference>
<name>A0A7J7DT62_TRIWF</name>